<evidence type="ECO:0000256" key="1">
    <source>
        <dbReference type="SAM" id="MobiDB-lite"/>
    </source>
</evidence>
<proteinExistence type="predicted"/>
<dbReference type="NCBIfam" id="NF012197">
    <property type="entry name" value="lonely_Cys"/>
    <property type="match status" value="1"/>
</dbReference>
<protein>
    <submittedName>
        <fullName evidence="3">Lonely Cys domain-containing protein</fullName>
    </submittedName>
</protein>
<gene>
    <name evidence="3" type="ORF">ABT404_41190</name>
</gene>
<evidence type="ECO:0000259" key="2">
    <source>
        <dbReference type="Pfam" id="PF22596"/>
    </source>
</evidence>
<comment type="caution">
    <text evidence="3">The sequence shown here is derived from an EMBL/GenBank/DDBJ whole genome shotgun (WGS) entry which is preliminary data.</text>
</comment>
<feature type="region of interest" description="Disordered" evidence="1">
    <location>
        <begin position="1"/>
        <end position="25"/>
    </location>
</feature>
<evidence type="ECO:0000313" key="3">
    <source>
        <dbReference type="EMBL" id="MER7185807.1"/>
    </source>
</evidence>
<dbReference type="Proteomes" id="UP001474181">
    <property type="component" value="Unassembled WGS sequence"/>
</dbReference>
<sequence>PVVLAVPHAGARSPRLPRTAAARSRRTVWAHSGSVKLHEDPSTQETRIAVIDRRLGEPVGTWFASEPDDAALTAHAAETHTHYVRMVDGTEMPDHEIMSYTLATDGRPYGRSVFTQRDQYDREPYFNSPQVKNEYTHIDPVHEDQYGAVENVPWAGRPAYYFSLHGAPGAFSLVNRIGTRRQARGDQVGEYLQRRPSLQGLAADGVVVLTSCWVGAAADGLPRVREASRNPFVADPLATLSEAQQVANQVDRTVFAVDRVYYFLRDKGVKRQAIATTAEGELHKWLELRPEPKGAELDALIGTAGLRTDAGPDSEKDRAAALLRLVRALRQVFGASVEDDKEDAHGMYQRLLRGIGALELMRLNDPGLRDTGPFTMDLLYRAARSHLARPAGSALAAADVRALLEAAETQAAGVALRDFVPLPSVDKAQGLLADGDADQRIGQVLDLAGVRVTEVHERRLLWATVKAVESLDATTDVDALAVKALHLDAAHPVDDAVREELLWTMAGAAAVGRDAGNPTALAAYHLERNGALSPNTLLRSDSGEILGRNWTGSGLTDPLVTDRYLASSNGTDAANAQIRHTPWRADGAVPGQRQPAYFLLAQGGPDHLDMPWPDGSRRPVPADEIAELLANDPMLTARPMSEPVVPVVPHTGRGEALAKALSSRTATARSVYTPAVDLDLFHNTVTDEHFVVVAPQPQGSASAAEWVQTKVPPLISPVPATPAAPAPVVVTSAGGHGTDGEELRPPAAGQAVEPAPAVTEFVEGPLPNAAIPTDAAEIIPPPIPYPLGPVFVADTGSRETVLTEGLVPGGTGLDLVAYAQVGGPGHGFVSADTSPEAAAQRLSEGHVWEIDAPGGIDITATLGAYGILPETADGDEVLFAGGVASRFVKGGWAIVAGGEAHTLGEWIPNPNHRPYDGVPDASPTAPVRRLSLEPLLEKRVFRVEDVVSTAELQALSEALAAADPAPGEQYGRELGSGLTEHIRAGLSAEDLAVGRVDLHLSMEDPNHSMAGMELARVVANDLRRRAMLTVGARRTPVDICPPRN</sequence>
<evidence type="ECO:0000313" key="4">
    <source>
        <dbReference type="Proteomes" id="UP001474181"/>
    </source>
</evidence>
<reference evidence="3 4" key="1">
    <citation type="submission" date="2024-06" db="EMBL/GenBank/DDBJ databases">
        <title>The Natural Products Discovery Center: Release of the First 8490 Sequenced Strains for Exploring Actinobacteria Biosynthetic Diversity.</title>
        <authorList>
            <person name="Kalkreuter E."/>
            <person name="Kautsar S.A."/>
            <person name="Yang D."/>
            <person name="Bader C.D."/>
            <person name="Teijaro C.N."/>
            <person name="Fluegel L."/>
            <person name="Davis C.M."/>
            <person name="Simpson J.R."/>
            <person name="Lauterbach L."/>
            <person name="Steele A.D."/>
            <person name="Gui C."/>
            <person name="Meng S."/>
            <person name="Li G."/>
            <person name="Viehrig K."/>
            <person name="Ye F."/>
            <person name="Su P."/>
            <person name="Kiefer A.F."/>
            <person name="Nichols A."/>
            <person name="Cepeda A.J."/>
            <person name="Yan W."/>
            <person name="Fan B."/>
            <person name="Jiang Y."/>
            <person name="Adhikari A."/>
            <person name="Zheng C.-J."/>
            <person name="Schuster L."/>
            <person name="Cowan T.M."/>
            <person name="Smanski M.J."/>
            <person name="Chevrette M.G."/>
            <person name="De Carvalho L.P.S."/>
            <person name="Shen B."/>
        </authorList>
    </citation>
    <scope>NUCLEOTIDE SEQUENCE [LARGE SCALE GENOMIC DNA]</scope>
    <source>
        <strain evidence="3 4">NPDC000234</strain>
    </source>
</reference>
<accession>A0ABV1X9V8</accession>
<organism evidence="3 4">
    <name type="scientific">Streptomyces hyaluromycini</name>
    <dbReference type="NCBI Taxonomy" id="1377993"/>
    <lineage>
        <taxon>Bacteria</taxon>
        <taxon>Bacillati</taxon>
        <taxon>Actinomycetota</taxon>
        <taxon>Actinomycetes</taxon>
        <taxon>Kitasatosporales</taxon>
        <taxon>Streptomycetaceae</taxon>
        <taxon>Streptomyces</taxon>
    </lineage>
</organism>
<dbReference type="EMBL" id="JBEPEK010000490">
    <property type="protein sequence ID" value="MER7185807.1"/>
    <property type="molecule type" value="Genomic_DNA"/>
</dbReference>
<feature type="domain" description="Pierisin-like" evidence="2">
    <location>
        <begin position="813"/>
        <end position="912"/>
    </location>
</feature>
<feature type="non-terminal residue" evidence="3">
    <location>
        <position position="1"/>
    </location>
</feature>
<name>A0ABV1X9V8_9ACTN</name>
<keyword evidence="4" id="KW-1185">Reference proteome</keyword>
<dbReference type="Gene3D" id="3.90.210.10">
    <property type="entry name" value="Heat-Labile Enterotoxin, subunit A"/>
    <property type="match status" value="1"/>
</dbReference>
<dbReference type="InterPro" id="IPR054695">
    <property type="entry name" value="Pierisin-like_dom"/>
</dbReference>
<dbReference type="RefSeq" id="WP_350788990.1">
    <property type="nucleotide sequence ID" value="NZ_JBEPEK010000490.1"/>
</dbReference>
<dbReference type="Pfam" id="PF22596">
    <property type="entry name" value="Scabin-like"/>
    <property type="match status" value="1"/>
</dbReference>